<dbReference type="HOGENOM" id="CLU_1208143_0_0_7"/>
<feature type="transmembrane region" description="Helical" evidence="6">
    <location>
        <begin position="176"/>
        <end position="194"/>
    </location>
</feature>
<dbReference type="InterPro" id="IPR006214">
    <property type="entry name" value="Bax_inhibitor_1-related"/>
</dbReference>
<evidence type="ECO:0000256" key="3">
    <source>
        <dbReference type="ARBA" id="ARBA00022692"/>
    </source>
</evidence>
<organism evidence="7 8">
    <name type="scientific">Candidatus Entotheonella gemina</name>
    <dbReference type="NCBI Taxonomy" id="1429439"/>
    <lineage>
        <taxon>Bacteria</taxon>
        <taxon>Pseudomonadati</taxon>
        <taxon>Nitrospinota/Tectimicrobiota group</taxon>
        <taxon>Candidatus Tectimicrobiota</taxon>
        <taxon>Candidatus Entotheonellia</taxon>
        <taxon>Candidatus Entotheonellales</taxon>
        <taxon>Candidatus Entotheonellaceae</taxon>
        <taxon>Candidatus Entotheonella</taxon>
    </lineage>
</organism>
<evidence type="ECO:0008006" key="9">
    <source>
        <dbReference type="Google" id="ProtNLM"/>
    </source>
</evidence>
<dbReference type="PANTHER" id="PTHR23291">
    <property type="entry name" value="BAX INHIBITOR-RELATED"/>
    <property type="match status" value="1"/>
</dbReference>
<feature type="transmembrane region" description="Helical" evidence="6">
    <location>
        <begin position="90"/>
        <end position="113"/>
    </location>
</feature>
<evidence type="ECO:0000313" key="8">
    <source>
        <dbReference type="Proteomes" id="UP000019140"/>
    </source>
</evidence>
<feature type="transmembrane region" description="Helical" evidence="6">
    <location>
        <begin position="152"/>
        <end position="170"/>
    </location>
</feature>
<dbReference type="Pfam" id="PF01027">
    <property type="entry name" value="Bax1-I"/>
    <property type="match status" value="1"/>
</dbReference>
<evidence type="ECO:0000256" key="2">
    <source>
        <dbReference type="ARBA" id="ARBA00010350"/>
    </source>
</evidence>
<comment type="caution">
    <text evidence="7">The sequence shown here is derived from an EMBL/GenBank/DDBJ whole genome shotgun (WGS) entry which is preliminary data.</text>
</comment>
<accession>W4LQR4</accession>
<dbReference type="Proteomes" id="UP000019140">
    <property type="component" value="Unassembled WGS sequence"/>
</dbReference>
<feature type="transmembrane region" description="Helical" evidence="6">
    <location>
        <begin position="119"/>
        <end position="140"/>
    </location>
</feature>
<keyword evidence="3 6" id="KW-0812">Transmembrane</keyword>
<evidence type="ECO:0000313" key="7">
    <source>
        <dbReference type="EMBL" id="ETW99746.1"/>
    </source>
</evidence>
<comment type="subcellular location">
    <subcellularLocation>
        <location evidence="1">Membrane</location>
        <topology evidence="1">Multi-pass membrane protein</topology>
    </subcellularLocation>
</comment>
<dbReference type="PANTHER" id="PTHR23291:SF50">
    <property type="entry name" value="PROTEIN LIFEGUARD 4"/>
    <property type="match status" value="1"/>
</dbReference>
<evidence type="ECO:0000256" key="6">
    <source>
        <dbReference type="RuleBase" id="RU004379"/>
    </source>
</evidence>
<protein>
    <recommendedName>
        <fullName evidence="9">Permease</fullName>
    </recommendedName>
</protein>
<comment type="similarity">
    <text evidence="2 6">Belongs to the BI1 family.</text>
</comment>
<name>W4LQR4_9BACT</name>
<gene>
    <name evidence="7" type="ORF">ETSY2_40300</name>
</gene>
<reference evidence="7 8" key="1">
    <citation type="journal article" date="2014" name="Nature">
        <title>An environmental bacterial taxon with a large and distinct metabolic repertoire.</title>
        <authorList>
            <person name="Wilson M.C."/>
            <person name="Mori T."/>
            <person name="Ruckert C."/>
            <person name="Uria A.R."/>
            <person name="Helf M.J."/>
            <person name="Takada K."/>
            <person name="Gernert C."/>
            <person name="Steffens U.A."/>
            <person name="Heycke N."/>
            <person name="Schmitt S."/>
            <person name="Rinke C."/>
            <person name="Helfrich E.J."/>
            <person name="Brachmann A.O."/>
            <person name="Gurgui C."/>
            <person name="Wakimoto T."/>
            <person name="Kracht M."/>
            <person name="Crusemann M."/>
            <person name="Hentschel U."/>
            <person name="Abe I."/>
            <person name="Matsunaga S."/>
            <person name="Kalinowski J."/>
            <person name="Takeyama H."/>
            <person name="Piel J."/>
        </authorList>
    </citation>
    <scope>NUCLEOTIDE SEQUENCE [LARGE SCALE GENOMIC DNA]</scope>
    <source>
        <strain evidence="8">TSY2</strain>
    </source>
</reference>
<proteinExistence type="inferred from homology"/>
<evidence type="ECO:0000256" key="4">
    <source>
        <dbReference type="ARBA" id="ARBA00022989"/>
    </source>
</evidence>
<dbReference type="EMBL" id="AZHX01001796">
    <property type="protein sequence ID" value="ETW99746.1"/>
    <property type="molecule type" value="Genomic_DNA"/>
</dbReference>
<feature type="transmembrane region" description="Helical" evidence="6">
    <location>
        <begin position="29"/>
        <end position="48"/>
    </location>
</feature>
<evidence type="ECO:0000256" key="1">
    <source>
        <dbReference type="ARBA" id="ARBA00004141"/>
    </source>
</evidence>
<keyword evidence="4 6" id="KW-1133">Transmembrane helix</keyword>
<feature type="transmembrane region" description="Helical" evidence="6">
    <location>
        <begin position="54"/>
        <end position="78"/>
    </location>
</feature>
<feature type="transmembrane region" description="Helical" evidence="6">
    <location>
        <begin position="206"/>
        <end position="229"/>
    </location>
</feature>
<dbReference type="AlphaFoldDB" id="W4LQR4"/>
<evidence type="ECO:0000256" key="5">
    <source>
        <dbReference type="ARBA" id="ARBA00023136"/>
    </source>
</evidence>
<keyword evidence="5 6" id="KW-0472">Membrane</keyword>
<sequence length="233" mass="25167">MADAYQMPTGRPVSMLQTDARSQFITRTYTHLFGAMIAFTLIEVWLFNTGLAETIARAILGTSWLLAMGAFMVVGWLASRTAHSATSMGAQYAALAGFVVAEAVIFVPLLYLANYYAPGAIQSAASVTLLGFAGLTAIAFMSRKDFSFLGSILKWGGLMALVLIIAGVVFGFQLGTFFTVAMIALAGGAILYDTSNILHHYPEDRYVGASLELFASVALLFWYILSFFISSRD</sequence>
<keyword evidence="8" id="KW-1185">Reference proteome</keyword>
<dbReference type="GO" id="GO:0005886">
    <property type="term" value="C:plasma membrane"/>
    <property type="evidence" value="ECO:0007669"/>
    <property type="project" value="TreeGrafter"/>
</dbReference>